<dbReference type="AlphaFoldDB" id="A0A8J3LAL2"/>
<keyword evidence="2" id="KW-1185">Reference proteome</keyword>
<protein>
    <submittedName>
        <fullName evidence="1">Uncharacterized protein</fullName>
    </submittedName>
</protein>
<comment type="caution">
    <text evidence="1">The sequence shown here is derived from an EMBL/GenBank/DDBJ whole genome shotgun (WGS) entry which is preliminary data.</text>
</comment>
<organism evidence="1 2">
    <name type="scientific">Catellatospora methionotrophica</name>
    <dbReference type="NCBI Taxonomy" id="121620"/>
    <lineage>
        <taxon>Bacteria</taxon>
        <taxon>Bacillati</taxon>
        <taxon>Actinomycetota</taxon>
        <taxon>Actinomycetes</taxon>
        <taxon>Micromonosporales</taxon>
        <taxon>Micromonosporaceae</taxon>
        <taxon>Catellatospora</taxon>
    </lineage>
</organism>
<dbReference type="EMBL" id="BONJ01000020">
    <property type="protein sequence ID" value="GIG15487.1"/>
    <property type="molecule type" value="Genomic_DNA"/>
</dbReference>
<proteinExistence type="predicted"/>
<accession>A0A8J3LAL2</accession>
<evidence type="ECO:0000313" key="1">
    <source>
        <dbReference type="EMBL" id="GIG15487.1"/>
    </source>
</evidence>
<reference evidence="1" key="1">
    <citation type="submission" date="2021-01" db="EMBL/GenBank/DDBJ databases">
        <title>Whole genome shotgun sequence of Catellatospora methionotrophica NBRC 14553.</title>
        <authorList>
            <person name="Komaki H."/>
            <person name="Tamura T."/>
        </authorList>
    </citation>
    <scope>NUCLEOTIDE SEQUENCE</scope>
    <source>
        <strain evidence="1">NBRC 14553</strain>
    </source>
</reference>
<dbReference type="Proteomes" id="UP000660339">
    <property type="component" value="Unassembled WGS sequence"/>
</dbReference>
<gene>
    <name evidence="1" type="ORF">Cme02nite_38190</name>
</gene>
<name>A0A8J3LAL2_9ACTN</name>
<dbReference type="RefSeq" id="WP_166379891.1">
    <property type="nucleotide sequence ID" value="NZ_BAAATT010000005.1"/>
</dbReference>
<evidence type="ECO:0000313" key="2">
    <source>
        <dbReference type="Proteomes" id="UP000660339"/>
    </source>
</evidence>
<sequence length="128" mass="14262">MYIVDVDVHGPLFDGRLAAAIRAGAADATWEIAKTGRGMLGVEYIKTFKNPTGYYESRTVAERVTPELAIIHDSDVVYGPWLEGVGSRNYPVTRFKGYHNWRRVTQALAKAAKPIAEQAIDRRLRAVT</sequence>